<feature type="transmembrane region" description="Helical" evidence="4">
    <location>
        <begin position="88"/>
        <end position="114"/>
    </location>
</feature>
<evidence type="ECO:0000256" key="4">
    <source>
        <dbReference type="SAM" id="Phobius"/>
    </source>
</evidence>
<dbReference type="GO" id="GO:0016881">
    <property type="term" value="F:acid-amino acid ligase activity"/>
    <property type="evidence" value="ECO:0007669"/>
    <property type="project" value="InterPro"/>
</dbReference>
<evidence type="ECO:0000313" key="7">
    <source>
        <dbReference type="EMBL" id="OHA23129.1"/>
    </source>
</evidence>
<dbReference type="InterPro" id="IPR036615">
    <property type="entry name" value="Mur_ligase_C_dom_sf"/>
</dbReference>
<dbReference type="EMBL" id="MHRJ01000015">
    <property type="protein sequence ID" value="OHA23129.1"/>
    <property type="molecule type" value="Genomic_DNA"/>
</dbReference>
<dbReference type="InterPro" id="IPR036565">
    <property type="entry name" value="Mur-like_cat_sf"/>
</dbReference>
<evidence type="ECO:0000313" key="8">
    <source>
        <dbReference type="Proteomes" id="UP000176493"/>
    </source>
</evidence>
<dbReference type="InterPro" id="IPR013221">
    <property type="entry name" value="Mur_ligase_cen"/>
</dbReference>
<evidence type="ECO:0000256" key="1">
    <source>
        <dbReference type="ARBA" id="ARBA00022598"/>
    </source>
</evidence>
<name>A0A1G2MIZ6_9BACT</name>
<feature type="transmembrane region" description="Helical" evidence="4">
    <location>
        <begin position="56"/>
        <end position="82"/>
    </location>
</feature>
<sequence length="498" mass="56083">MKDLLSRYHPRYVRSLVYMMQASEYRVRDFLRWFWRVRDFLHVEQRKELFMTSKSLLCLAVGYGFLFILYALAIAVLVWGIAWWQYPVFLLIILTSPFILVCVVSVFLIIVNFLQQPIEYVIIRQVGQKLAGHRGLKIAIAGSFGKTSMREILKAVLGIGRKVAAPPESYNTPLGISRFVRTLKGDEDVLIFELGEYYPGDVRRLCRLIRPDIGVITGVNEAHLERFKDIERTRKTIFELADFLHEKPLSPCIASEKGGNGMNTGATFGVKVYINGENATARKYTRARDVLYSRAGTGDWRVEDAKTDLNGSSFILRSDSRTIRAHSALLGLHHVGPLAVAADVASRLGLPTGQIEDGIVKTKPFDHRLEPKTNAQGVTILDDSYNGNPDGVRAVIEFLSSLKGARRWYVTPGLVEMGKKKEEVHKEIGRELSRAGIEKVILIRNSVTPFIERGLQEGKYCGEVMWFSKALGAFAALPNFTVKGDVVLLQNDWPDQYA</sequence>
<dbReference type="Pfam" id="PF08245">
    <property type="entry name" value="Mur_ligase_M"/>
    <property type="match status" value="1"/>
</dbReference>
<evidence type="ECO:0008006" key="9">
    <source>
        <dbReference type="Google" id="ProtNLM"/>
    </source>
</evidence>
<keyword evidence="4" id="KW-0812">Transmembrane</keyword>
<keyword evidence="3" id="KW-0067">ATP-binding</keyword>
<dbReference type="Gene3D" id="3.40.1190.10">
    <property type="entry name" value="Mur-like, catalytic domain"/>
    <property type="match status" value="1"/>
</dbReference>
<accession>A0A1G2MIZ6</accession>
<organism evidence="7 8">
    <name type="scientific">Candidatus Taylorbacteria bacterium RIFCSPHIGHO2_02_49_25</name>
    <dbReference type="NCBI Taxonomy" id="1802305"/>
    <lineage>
        <taxon>Bacteria</taxon>
        <taxon>Candidatus Tayloriibacteriota</taxon>
    </lineage>
</organism>
<evidence type="ECO:0000259" key="6">
    <source>
        <dbReference type="Pfam" id="PF08245"/>
    </source>
</evidence>
<dbReference type="GO" id="GO:0005524">
    <property type="term" value="F:ATP binding"/>
    <property type="evidence" value="ECO:0007669"/>
    <property type="project" value="UniProtKB-KW"/>
</dbReference>
<dbReference type="SUPFAM" id="SSF53623">
    <property type="entry name" value="MurD-like peptide ligases, catalytic domain"/>
    <property type="match status" value="1"/>
</dbReference>
<feature type="domain" description="Mur ligase central" evidence="6">
    <location>
        <begin position="140"/>
        <end position="339"/>
    </location>
</feature>
<dbReference type="AlphaFoldDB" id="A0A1G2MIZ6"/>
<keyword evidence="4" id="KW-0472">Membrane</keyword>
<dbReference type="SUPFAM" id="SSF53244">
    <property type="entry name" value="MurD-like peptide ligases, peptide-binding domain"/>
    <property type="match status" value="1"/>
</dbReference>
<reference evidence="7 8" key="1">
    <citation type="journal article" date="2016" name="Nat. Commun.">
        <title>Thousands of microbial genomes shed light on interconnected biogeochemical processes in an aquifer system.</title>
        <authorList>
            <person name="Anantharaman K."/>
            <person name="Brown C.T."/>
            <person name="Hug L.A."/>
            <person name="Sharon I."/>
            <person name="Castelle C.J."/>
            <person name="Probst A.J."/>
            <person name="Thomas B.C."/>
            <person name="Singh A."/>
            <person name="Wilkins M.J."/>
            <person name="Karaoz U."/>
            <person name="Brodie E.L."/>
            <person name="Williams K.H."/>
            <person name="Hubbard S.S."/>
            <person name="Banfield J.F."/>
        </authorList>
    </citation>
    <scope>NUCLEOTIDE SEQUENCE [LARGE SCALE GENOMIC DNA]</scope>
</reference>
<proteinExistence type="predicted"/>
<dbReference type="Proteomes" id="UP000176493">
    <property type="component" value="Unassembled WGS sequence"/>
</dbReference>
<dbReference type="PANTHER" id="PTHR43024:SF1">
    <property type="entry name" value="UDP-N-ACETYLMURAMOYL-TRIPEPTIDE--D-ALANYL-D-ALANINE LIGASE"/>
    <property type="match status" value="1"/>
</dbReference>
<keyword evidence="4" id="KW-1133">Transmembrane helix</keyword>
<dbReference type="Pfam" id="PF02875">
    <property type="entry name" value="Mur_ligase_C"/>
    <property type="match status" value="1"/>
</dbReference>
<dbReference type="PANTHER" id="PTHR43024">
    <property type="entry name" value="UDP-N-ACETYLMURAMOYL-TRIPEPTIDE--D-ALANYL-D-ALANINE LIGASE"/>
    <property type="match status" value="1"/>
</dbReference>
<evidence type="ECO:0000256" key="2">
    <source>
        <dbReference type="ARBA" id="ARBA00022741"/>
    </source>
</evidence>
<dbReference type="Gene3D" id="3.90.190.20">
    <property type="entry name" value="Mur ligase, C-terminal domain"/>
    <property type="match status" value="1"/>
</dbReference>
<protein>
    <recommendedName>
        <fullName evidence="9">Mur ligase central domain-containing protein</fullName>
    </recommendedName>
</protein>
<feature type="domain" description="Mur ligase C-terminal" evidence="5">
    <location>
        <begin position="367"/>
        <end position="489"/>
    </location>
</feature>
<keyword evidence="1" id="KW-0436">Ligase</keyword>
<evidence type="ECO:0000259" key="5">
    <source>
        <dbReference type="Pfam" id="PF02875"/>
    </source>
</evidence>
<evidence type="ECO:0000256" key="3">
    <source>
        <dbReference type="ARBA" id="ARBA00022840"/>
    </source>
</evidence>
<dbReference type="InterPro" id="IPR051046">
    <property type="entry name" value="MurCDEF_CellWall_CoF430Synth"/>
</dbReference>
<keyword evidence="2" id="KW-0547">Nucleotide-binding</keyword>
<comment type="caution">
    <text evidence="7">The sequence shown here is derived from an EMBL/GenBank/DDBJ whole genome shotgun (WGS) entry which is preliminary data.</text>
</comment>
<gene>
    <name evidence="7" type="ORF">A2W52_00145</name>
</gene>
<dbReference type="InterPro" id="IPR004101">
    <property type="entry name" value="Mur_ligase_C"/>
</dbReference>